<evidence type="ECO:0000256" key="3">
    <source>
        <dbReference type="ARBA" id="ARBA00022692"/>
    </source>
</evidence>
<evidence type="ECO:0000256" key="9">
    <source>
        <dbReference type="SAM" id="MobiDB-lite"/>
    </source>
</evidence>
<dbReference type="GO" id="GO:0000139">
    <property type="term" value="C:Golgi membrane"/>
    <property type="evidence" value="ECO:0007669"/>
    <property type="project" value="UniProtKB-SubCell"/>
</dbReference>
<evidence type="ECO:0000313" key="11">
    <source>
        <dbReference type="Proteomes" id="UP000053105"/>
    </source>
</evidence>
<keyword evidence="6" id="KW-0333">Golgi apparatus</keyword>
<name>A0A0M9A576_9HYME</name>
<dbReference type="STRING" id="166423.A0A0M9A576"/>
<dbReference type="Gene3D" id="3.40.50.300">
    <property type="entry name" value="P-loop containing nucleotide triphosphate hydrolases"/>
    <property type="match status" value="1"/>
</dbReference>
<keyword evidence="4" id="KW-0735">Signal-anchor</keyword>
<keyword evidence="5" id="KW-1133">Transmembrane helix</keyword>
<evidence type="ECO:0000256" key="2">
    <source>
        <dbReference type="ARBA" id="ARBA00022679"/>
    </source>
</evidence>
<dbReference type="InterPro" id="IPR007734">
    <property type="entry name" value="Heparan_SO4_2-O-STrfase"/>
</dbReference>
<evidence type="ECO:0000256" key="1">
    <source>
        <dbReference type="ARBA" id="ARBA00004323"/>
    </source>
</evidence>
<evidence type="ECO:0000256" key="7">
    <source>
        <dbReference type="ARBA" id="ARBA00023136"/>
    </source>
</evidence>
<dbReference type="PANTHER" id="PTHR12129:SF20">
    <property type="entry name" value="HEPARAN SULFATE 2-O-SULFOTRANSFERASE PIPE"/>
    <property type="match status" value="1"/>
</dbReference>
<dbReference type="OrthoDB" id="10019582at2759"/>
<accession>A0A0M9A576</accession>
<dbReference type="PANTHER" id="PTHR12129">
    <property type="entry name" value="HEPARAN SULFATE 2-O-SULFOTRANSFERASE"/>
    <property type="match status" value="1"/>
</dbReference>
<feature type="region of interest" description="Disordered" evidence="9">
    <location>
        <begin position="115"/>
        <end position="136"/>
    </location>
</feature>
<comment type="subcellular location">
    <subcellularLocation>
        <location evidence="1">Golgi apparatus membrane</location>
        <topology evidence="1">Single-pass type II membrane protein</topology>
    </subcellularLocation>
</comment>
<evidence type="ECO:0000256" key="8">
    <source>
        <dbReference type="ARBA" id="ARBA00023180"/>
    </source>
</evidence>
<dbReference type="Proteomes" id="UP000053105">
    <property type="component" value="Unassembled WGS sequence"/>
</dbReference>
<keyword evidence="11" id="KW-1185">Reference proteome</keyword>
<feature type="region of interest" description="Disordered" evidence="9">
    <location>
        <begin position="1"/>
        <end position="23"/>
    </location>
</feature>
<keyword evidence="8" id="KW-0325">Glycoprotein</keyword>
<gene>
    <name evidence="10" type="ORF">WN51_09804</name>
</gene>
<dbReference type="AlphaFoldDB" id="A0A0M9A576"/>
<organism evidence="10 11">
    <name type="scientific">Melipona quadrifasciata</name>
    <dbReference type="NCBI Taxonomy" id="166423"/>
    <lineage>
        <taxon>Eukaryota</taxon>
        <taxon>Metazoa</taxon>
        <taxon>Ecdysozoa</taxon>
        <taxon>Arthropoda</taxon>
        <taxon>Hexapoda</taxon>
        <taxon>Insecta</taxon>
        <taxon>Pterygota</taxon>
        <taxon>Neoptera</taxon>
        <taxon>Endopterygota</taxon>
        <taxon>Hymenoptera</taxon>
        <taxon>Apocrita</taxon>
        <taxon>Aculeata</taxon>
        <taxon>Apoidea</taxon>
        <taxon>Anthophila</taxon>
        <taxon>Apidae</taxon>
        <taxon>Melipona</taxon>
    </lineage>
</organism>
<dbReference type="InterPro" id="IPR027417">
    <property type="entry name" value="P-loop_NTPase"/>
</dbReference>
<dbReference type="EMBL" id="KQ435732">
    <property type="protein sequence ID" value="KOX77480.1"/>
    <property type="molecule type" value="Genomic_DNA"/>
</dbReference>
<protein>
    <submittedName>
        <fullName evidence="10">Heparan sulfate 2-O-sulfotransferase pipe</fullName>
    </submittedName>
</protein>
<keyword evidence="3" id="KW-0812">Transmembrane</keyword>
<evidence type="ECO:0000256" key="4">
    <source>
        <dbReference type="ARBA" id="ARBA00022968"/>
    </source>
</evidence>
<proteinExistence type="predicted"/>
<sequence length="683" mass="78074">MAKVEGNYAIQNGSHGSSKGYNSGAMEESALVNFRSTVASALHRELLSRLENKEKFKHQRNKTDEQSISHQRGSLHVILTGTKKDCKVCSSRNKPGGRYETTYYCDTCPDKPRMYHDSHTSPRKSVSNREQIARRRNTDRVSILRRRRNLIIAINVDQIVSTPMYTGKQAAYITNLTFLLWSRYFTRHPTPLHFERDEPSATLINKRAPEYVRGSREDLEASRSRPTYSVFRTFEKTHSNENPKEATSTVPGVERKIFLFGEEYSDLHDFGDDQGESVNYSEIVTNVDSTKAKAAIGLQVVSNQAEVMQHQGSSRDKDVIRRARIRAGTWSVSPGERLFDTTMARPSTCLQPASFRCHLPEKSELLRDESFLCENSFHASDQRDLSHLSSRRIWTQGVQTDSSPSGIVHYPNRHRIFAIKPSRQMAEALHGEVYPALAAHCLTGMAWIFLGTVSKRARFVSRSFVQRAARTGRRDEIVVEVERGIFLHTTRETDEEIVDRSSGTASSIAVQRSERHRLTAMRTRPGCGDAAGCGRQNEQEEKSRWWSMEKAITNCLGDPLMPWPTAGRTVRKFTRKKEARERRAEESYKETEVLDVEALNNTRRAGRSVLFFNRVPKVGSQTFMELLRRLSMRNGFSFNRDRVQRVETIRLAPIEQLQLARMVSSYSEPSVYIKHVCFTNFTE</sequence>
<keyword evidence="7" id="KW-0472">Membrane</keyword>
<reference evidence="10 11" key="1">
    <citation type="submission" date="2015-07" db="EMBL/GenBank/DDBJ databases">
        <title>The genome of Melipona quadrifasciata.</title>
        <authorList>
            <person name="Pan H."/>
            <person name="Kapheim K."/>
        </authorList>
    </citation>
    <scope>NUCLEOTIDE SEQUENCE [LARGE SCALE GENOMIC DNA]</scope>
    <source>
        <strain evidence="10">0111107301</strain>
        <tissue evidence="10">Whole body</tissue>
    </source>
</reference>
<evidence type="ECO:0000256" key="6">
    <source>
        <dbReference type="ARBA" id="ARBA00023034"/>
    </source>
</evidence>
<evidence type="ECO:0000256" key="5">
    <source>
        <dbReference type="ARBA" id="ARBA00022989"/>
    </source>
</evidence>
<dbReference type="GO" id="GO:0008146">
    <property type="term" value="F:sulfotransferase activity"/>
    <property type="evidence" value="ECO:0007669"/>
    <property type="project" value="InterPro"/>
</dbReference>
<feature type="compositionally biased region" description="Polar residues" evidence="9">
    <location>
        <begin position="9"/>
        <end position="21"/>
    </location>
</feature>
<evidence type="ECO:0000313" key="10">
    <source>
        <dbReference type="EMBL" id="KOX77480.1"/>
    </source>
</evidence>
<keyword evidence="2 10" id="KW-0808">Transferase</keyword>